<sequence length="55" mass="6110">MVALASAAPTASHKAPVKNRPQRDWVIVGLWIALLITALFWLVPFFVMVLTSFKS</sequence>
<feature type="transmembrane region" description="Helical" evidence="1">
    <location>
        <begin position="30"/>
        <end position="53"/>
    </location>
</feature>
<dbReference type="AlphaFoldDB" id="W1YT47"/>
<protein>
    <submittedName>
        <fullName evidence="2">Sugar ABC superfamily ATP binding cassette transporter, membrane protein</fullName>
    </submittedName>
</protein>
<reference evidence="2" key="1">
    <citation type="submission" date="2013-12" db="EMBL/GenBank/DDBJ databases">
        <title>A Varibaculum cambriense genome reconstructed from a premature infant gut community with otherwise low bacterial novelty that shifts toward anaerobic metabolism during the third week of life.</title>
        <authorList>
            <person name="Brown C.T."/>
            <person name="Sharon I."/>
            <person name="Thomas B.C."/>
            <person name="Castelle C.J."/>
            <person name="Morowitz M.J."/>
            <person name="Banfield J.F."/>
        </authorList>
    </citation>
    <scope>NUCLEOTIDE SEQUENCE</scope>
</reference>
<comment type="caution">
    <text evidence="2">The sequence shown here is derived from an EMBL/GenBank/DDBJ whole genome shotgun (WGS) entry which is preliminary data.</text>
</comment>
<dbReference type="EMBL" id="AZMM01000508">
    <property type="protein sequence ID" value="ETJ45501.1"/>
    <property type="molecule type" value="Genomic_DNA"/>
</dbReference>
<keyword evidence="1" id="KW-0812">Transmembrane</keyword>
<gene>
    <name evidence="2" type="ORF">Q604_UNBC00508G0001</name>
</gene>
<proteinExistence type="predicted"/>
<evidence type="ECO:0000256" key="1">
    <source>
        <dbReference type="SAM" id="Phobius"/>
    </source>
</evidence>
<feature type="non-terminal residue" evidence="2">
    <location>
        <position position="55"/>
    </location>
</feature>
<evidence type="ECO:0000313" key="2">
    <source>
        <dbReference type="EMBL" id="ETJ45501.1"/>
    </source>
</evidence>
<organism evidence="2">
    <name type="scientific">human gut metagenome</name>
    <dbReference type="NCBI Taxonomy" id="408170"/>
    <lineage>
        <taxon>unclassified sequences</taxon>
        <taxon>metagenomes</taxon>
        <taxon>organismal metagenomes</taxon>
    </lineage>
</organism>
<keyword evidence="1" id="KW-0472">Membrane</keyword>
<name>W1YT47_9ZZZZ</name>
<accession>W1YT47</accession>
<keyword evidence="1" id="KW-1133">Transmembrane helix</keyword>